<evidence type="ECO:0000259" key="7">
    <source>
        <dbReference type="Pfam" id="PF13087"/>
    </source>
</evidence>
<dbReference type="InterPro" id="IPR050534">
    <property type="entry name" value="Coronavir_polyprotein_1ab"/>
</dbReference>
<keyword evidence="4" id="KW-0347">Helicase</keyword>
<dbReference type="InterPro" id="IPR041677">
    <property type="entry name" value="DNA2/NAM7_AAA_11"/>
</dbReference>
<dbReference type="Gene3D" id="3.40.50.300">
    <property type="entry name" value="P-loop containing nucleotide triphosphate hydrolases"/>
    <property type="match status" value="2"/>
</dbReference>
<organism evidence="8 9">
    <name type="scientific">Methanosphaera stadtmanae</name>
    <dbReference type="NCBI Taxonomy" id="2317"/>
    <lineage>
        <taxon>Archaea</taxon>
        <taxon>Methanobacteriati</taxon>
        <taxon>Methanobacteriota</taxon>
        <taxon>Methanomada group</taxon>
        <taxon>Methanobacteria</taxon>
        <taxon>Methanobacteriales</taxon>
        <taxon>Methanobacteriaceae</taxon>
        <taxon>Methanosphaera</taxon>
    </lineage>
</organism>
<dbReference type="InterPro" id="IPR027417">
    <property type="entry name" value="P-loop_NTPase"/>
</dbReference>
<dbReference type="GO" id="GO:0043139">
    <property type="term" value="F:5'-3' DNA helicase activity"/>
    <property type="evidence" value="ECO:0007669"/>
    <property type="project" value="TreeGrafter"/>
</dbReference>
<sequence>MIEYKIKNKILYPLTQLIEREKEENKLIKGNISYIEDDVLEVNINKDLNISLNSIVEINRQKAFLIKNKNKTLFLKLLDNNNDFHIYDEISIYNIQKDIIIRKLEELKLNILNNHDKDNTELLNILFDYRPPNYEKSKYKCRNLNKNQSIAVNKSLTTNMFHIIQGPPGTGKTHTIVEIINQLYKKDLRILITAHTHIALDNIIEKLDMIPQNNILRLGDELKISKNTKKYTINNHIQQDPEYIHIIKRKEKIRKLKEKSYENYSFNIEKSSDESIISKIFRKLLRLDDNISYTQHINTQEKEDIIYNLEEEIEKIREKIEYNIIKKIPIVASTVIASSNYLIHDINFDYVIMDESSQVPLYLALIALMKTKKFIIIGDNKQLQPIINNNASLILNKSIFNYLIEKYPEYSTFLNIQYRMNSEISAIASKLYYNNKLKTYTKIRNQKIALKNNRNFLLNESPITFIDTSNMEYTEDNISKGCCNKYEAKLVLKIVVSLINMNFDSDSIGVITPYRRHKNHIKRLLYKNNLNVETDTIYRFQGRQKDVIILCFCKSREGMLSKFQENFISNQNQLNVSITRSCKKLIIIGDISLLSQSKNIKNLINEISPLNTIFLSDCI</sequence>
<dbReference type="CDD" id="cd18808">
    <property type="entry name" value="SF1_C_Upf1"/>
    <property type="match status" value="1"/>
</dbReference>
<evidence type="ECO:0000256" key="3">
    <source>
        <dbReference type="ARBA" id="ARBA00022801"/>
    </source>
</evidence>
<evidence type="ECO:0000313" key="8">
    <source>
        <dbReference type="EMBL" id="RAP03122.1"/>
    </source>
</evidence>
<dbReference type="PANTHER" id="PTHR43788:SF8">
    <property type="entry name" value="DNA-BINDING PROTEIN SMUBP-2"/>
    <property type="match status" value="1"/>
</dbReference>
<dbReference type="OMA" id="WALNDIR"/>
<comment type="caution">
    <text evidence="8">The sequence shown here is derived from an EMBL/GenBank/DDBJ whole genome shotgun (WGS) entry which is preliminary data.</text>
</comment>
<gene>
    <name evidence="8" type="ORF">CA615_03955</name>
</gene>
<dbReference type="InterPro" id="IPR047187">
    <property type="entry name" value="SF1_C_Upf1"/>
</dbReference>
<dbReference type="EMBL" id="NGJK01000043">
    <property type="protein sequence ID" value="RAP03122.1"/>
    <property type="molecule type" value="Genomic_DNA"/>
</dbReference>
<evidence type="ECO:0008006" key="10">
    <source>
        <dbReference type="Google" id="ProtNLM"/>
    </source>
</evidence>
<evidence type="ECO:0000313" key="9">
    <source>
        <dbReference type="Proteomes" id="UP000248557"/>
    </source>
</evidence>
<evidence type="ECO:0000256" key="5">
    <source>
        <dbReference type="ARBA" id="ARBA00022840"/>
    </source>
</evidence>
<evidence type="ECO:0000259" key="6">
    <source>
        <dbReference type="Pfam" id="PF13086"/>
    </source>
</evidence>
<proteinExistence type="inferred from homology"/>
<dbReference type="GO" id="GO:0016787">
    <property type="term" value="F:hydrolase activity"/>
    <property type="evidence" value="ECO:0007669"/>
    <property type="project" value="UniProtKB-KW"/>
</dbReference>
<dbReference type="GeneID" id="3856031"/>
<dbReference type="RefSeq" id="WP_011406388.1">
    <property type="nucleotide sequence ID" value="NZ_CATZXA010000134.1"/>
</dbReference>
<dbReference type="GO" id="GO:0005524">
    <property type="term" value="F:ATP binding"/>
    <property type="evidence" value="ECO:0007669"/>
    <property type="project" value="UniProtKB-KW"/>
</dbReference>
<evidence type="ECO:0000256" key="4">
    <source>
        <dbReference type="ARBA" id="ARBA00022806"/>
    </source>
</evidence>
<accession>A0A328PYV9</accession>
<protein>
    <recommendedName>
        <fullName evidence="10">AAA+ ATPase domain-containing protein</fullName>
    </recommendedName>
</protein>
<feature type="domain" description="DNA2/NAM7 helicase-like C-terminal" evidence="7">
    <location>
        <begin position="395"/>
        <end position="590"/>
    </location>
</feature>
<dbReference type="Pfam" id="PF13086">
    <property type="entry name" value="AAA_11"/>
    <property type="match status" value="1"/>
</dbReference>
<keyword evidence="3" id="KW-0378">Hydrolase</keyword>
<dbReference type="Pfam" id="PF13087">
    <property type="entry name" value="AAA_12"/>
    <property type="match status" value="1"/>
</dbReference>
<name>A0A328PYV9_9EURY</name>
<dbReference type="Proteomes" id="UP000248557">
    <property type="component" value="Unassembled WGS sequence"/>
</dbReference>
<dbReference type="SUPFAM" id="SSF52540">
    <property type="entry name" value="P-loop containing nucleoside triphosphate hydrolases"/>
    <property type="match status" value="1"/>
</dbReference>
<dbReference type="AlphaFoldDB" id="A0A328PYV9"/>
<comment type="similarity">
    <text evidence="1">Belongs to the DNA2/NAM7 helicase family.</text>
</comment>
<keyword evidence="2" id="KW-0547">Nucleotide-binding</keyword>
<dbReference type="InterPro" id="IPR041679">
    <property type="entry name" value="DNA2/NAM7-like_C"/>
</dbReference>
<keyword evidence="5" id="KW-0067">ATP-binding</keyword>
<feature type="domain" description="DNA2/NAM7 helicase helicase" evidence="6">
    <location>
        <begin position="143"/>
        <end position="387"/>
    </location>
</feature>
<reference evidence="8 9" key="1">
    <citation type="submission" date="2017-05" db="EMBL/GenBank/DDBJ databases">
        <title>Host range expansion of the Methanosphaera genus to humans and monogastric animals involves recent and extensive reduction in genome content.</title>
        <authorList>
            <person name="Hoedt E.C."/>
            <person name="Volmer J.G."/>
            <person name="Parks D.H."/>
            <person name="Rosewarne C.P."/>
            <person name="Denman S.E."/>
            <person name="Mcsweeney C.S."/>
            <person name="O Cuiv P."/>
            <person name="Hugenholtz P."/>
            <person name="Tyson G.W."/>
            <person name="Morrison M."/>
        </authorList>
    </citation>
    <scope>NUCLEOTIDE SEQUENCE [LARGE SCALE GENOMIC DNA]</scope>
    <source>
        <strain evidence="8 9">PA5</strain>
    </source>
</reference>
<evidence type="ECO:0000256" key="2">
    <source>
        <dbReference type="ARBA" id="ARBA00022741"/>
    </source>
</evidence>
<dbReference type="PANTHER" id="PTHR43788">
    <property type="entry name" value="DNA2/NAM7 HELICASE FAMILY MEMBER"/>
    <property type="match status" value="1"/>
</dbReference>
<evidence type="ECO:0000256" key="1">
    <source>
        <dbReference type="ARBA" id="ARBA00007913"/>
    </source>
</evidence>